<proteinExistence type="predicted"/>
<dbReference type="PANTHER" id="PTHR42686:SF1">
    <property type="entry name" value="GH17980P-RELATED"/>
    <property type="match status" value="1"/>
</dbReference>
<evidence type="ECO:0000313" key="3">
    <source>
        <dbReference type="Proteomes" id="UP000297741"/>
    </source>
</evidence>
<protein>
    <submittedName>
        <fullName evidence="2">Aldo/keto reductase</fullName>
    </submittedName>
</protein>
<dbReference type="InterPro" id="IPR036812">
    <property type="entry name" value="NAD(P)_OxRdtase_dom_sf"/>
</dbReference>
<keyword evidence="3" id="KW-1185">Reference proteome</keyword>
<dbReference type="EMBL" id="RPEM01000015">
    <property type="protein sequence ID" value="TGD41746.1"/>
    <property type="molecule type" value="Genomic_DNA"/>
</dbReference>
<dbReference type="SUPFAM" id="SSF51430">
    <property type="entry name" value="NAD(P)-linked oxidoreductase"/>
    <property type="match status" value="1"/>
</dbReference>
<dbReference type="InterPro" id="IPR020471">
    <property type="entry name" value="AKR"/>
</dbReference>
<sequence length="312" mass="34493">MDKRRLAGTDLDVSVICYGPMRLAQSPDDPDLGQHLAAMHAALDRGVNFIHSSYEYGVRWMMHEVLKDHPKRHDLLHVIKAPVPDWDDADFDPVKFEARIDEALRDLCTDRIALVQWMWRCRPHDEATRLTRLSAIKDSLTETVLRLQEKGKLGHLGCFPYFPESAAAAMNDPAQRVLIAYYNPLETEMSQVIDKLQADGRGFLAIRPLYEGVLTDRYPTQAAVPAGHRLAAAKYADAFAFRAALAEAVPEAATGMTRFAVRFPLMSPHCASVIVGLSTAAQVAQICDMAQGVAADPDTVACVRALSQQSPI</sequence>
<dbReference type="InterPro" id="IPR023210">
    <property type="entry name" value="NADP_OxRdtase_dom"/>
</dbReference>
<dbReference type="Proteomes" id="UP000297741">
    <property type="component" value="Unassembled WGS sequence"/>
</dbReference>
<name>A0ABY2KLK5_9RHOB</name>
<gene>
    <name evidence="2" type="ORF">EEB11_17120</name>
</gene>
<evidence type="ECO:0000259" key="1">
    <source>
        <dbReference type="Pfam" id="PF00248"/>
    </source>
</evidence>
<dbReference type="Pfam" id="PF00248">
    <property type="entry name" value="Aldo_ket_red"/>
    <property type="match status" value="1"/>
</dbReference>
<feature type="domain" description="NADP-dependent oxidoreductase" evidence="1">
    <location>
        <begin position="16"/>
        <end position="290"/>
    </location>
</feature>
<reference evidence="2 3" key="1">
    <citation type="submission" date="2018-11" db="EMBL/GenBank/DDBJ databases">
        <title>Tabrizicola sp. isolated from sediment of alpine lake.</title>
        <authorList>
            <person name="Liu Z."/>
        </authorList>
    </citation>
    <scope>NUCLEOTIDE SEQUENCE [LARGE SCALE GENOMIC DNA]</scope>
    <source>
        <strain evidence="2 3">DRYC-M-16</strain>
    </source>
</reference>
<dbReference type="PANTHER" id="PTHR42686">
    <property type="entry name" value="GH17980P-RELATED"/>
    <property type="match status" value="1"/>
</dbReference>
<dbReference type="RefSeq" id="WP_135433424.1">
    <property type="nucleotide sequence ID" value="NZ_RPEM01000015.1"/>
</dbReference>
<dbReference type="Gene3D" id="3.20.20.100">
    <property type="entry name" value="NADP-dependent oxidoreductase domain"/>
    <property type="match status" value="1"/>
</dbReference>
<comment type="caution">
    <text evidence="2">The sequence shown here is derived from an EMBL/GenBank/DDBJ whole genome shotgun (WGS) entry which is preliminary data.</text>
</comment>
<organism evidence="2 3">
    <name type="scientific">Pseudotabrizicola sediminis</name>
    <dbReference type="NCBI Taxonomy" id="2486418"/>
    <lineage>
        <taxon>Bacteria</taxon>
        <taxon>Pseudomonadati</taxon>
        <taxon>Pseudomonadota</taxon>
        <taxon>Alphaproteobacteria</taxon>
        <taxon>Rhodobacterales</taxon>
        <taxon>Paracoccaceae</taxon>
        <taxon>Pseudotabrizicola</taxon>
    </lineage>
</organism>
<accession>A0ABY2KLK5</accession>
<evidence type="ECO:0000313" key="2">
    <source>
        <dbReference type="EMBL" id="TGD41746.1"/>
    </source>
</evidence>